<reference evidence="2" key="2">
    <citation type="journal article" date="2019" name="Genome Biol. Evol.">
        <title>Day and night: Metabolic profiles and evolutionary relationships of six axenic non-marine cyanobacteria.</title>
        <authorList>
            <person name="Will S.E."/>
            <person name="Henke P."/>
            <person name="Boedeker C."/>
            <person name="Huang S."/>
            <person name="Brinkmann H."/>
            <person name="Rohde M."/>
            <person name="Jarek M."/>
            <person name="Friedl T."/>
            <person name="Seufert S."/>
            <person name="Schumacher M."/>
            <person name="Overmann J."/>
            <person name="Neumann-Schaal M."/>
            <person name="Petersen J."/>
        </authorList>
    </citation>
    <scope>NUCLEOTIDE SEQUENCE [LARGE SCALE GENOMIC DNA]</scope>
    <source>
        <strain evidence="2">PCC 7102</strain>
    </source>
</reference>
<comment type="caution">
    <text evidence="2">The sequence shown here is derived from an EMBL/GenBank/DDBJ whole genome shotgun (WGS) entry which is preliminary data.</text>
</comment>
<organism evidence="2 3">
    <name type="scientific">Dulcicalothrix desertica PCC 7102</name>
    <dbReference type="NCBI Taxonomy" id="232991"/>
    <lineage>
        <taxon>Bacteria</taxon>
        <taxon>Bacillati</taxon>
        <taxon>Cyanobacteriota</taxon>
        <taxon>Cyanophyceae</taxon>
        <taxon>Nostocales</taxon>
        <taxon>Calotrichaceae</taxon>
        <taxon>Dulcicalothrix</taxon>
    </lineage>
</organism>
<accession>A0A433V5F4</accession>
<evidence type="ECO:0000256" key="1">
    <source>
        <dbReference type="SAM" id="Phobius"/>
    </source>
</evidence>
<keyword evidence="1" id="KW-0472">Membrane</keyword>
<keyword evidence="1" id="KW-1133">Transmembrane helix</keyword>
<proteinExistence type="predicted"/>
<keyword evidence="3" id="KW-1185">Reference proteome</keyword>
<protein>
    <submittedName>
        <fullName evidence="2">Uncharacterized protein</fullName>
    </submittedName>
</protein>
<dbReference type="Proteomes" id="UP000271624">
    <property type="component" value="Unassembled WGS sequence"/>
</dbReference>
<gene>
    <name evidence="2" type="ORF">DSM106972_068940</name>
</gene>
<reference evidence="2" key="1">
    <citation type="submission" date="2018-12" db="EMBL/GenBank/DDBJ databases">
        <authorList>
            <person name="Will S."/>
            <person name="Neumann-Schaal M."/>
            <person name="Henke P."/>
        </authorList>
    </citation>
    <scope>NUCLEOTIDE SEQUENCE</scope>
    <source>
        <strain evidence="2">PCC 7102</strain>
    </source>
</reference>
<evidence type="ECO:0000313" key="2">
    <source>
        <dbReference type="EMBL" id="RUT01343.1"/>
    </source>
</evidence>
<evidence type="ECO:0000313" key="3">
    <source>
        <dbReference type="Proteomes" id="UP000271624"/>
    </source>
</evidence>
<feature type="transmembrane region" description="Helical" evidence="1">
    <location>
        <begin position="38"/>
        <end position="61"/>
    </location>
</feature>
<dbReference type="AlphaFoldDB" id="A0A433V5F4"/>
<keyword evidence="1" id="KW-0812">Transmembrane</keyword>
<name>A0A433V5F4_9CYAN</name>
<dbReference type="EMBL" id="RSCL01000020">
    <property type="protein sequence ID" value="RUT01343.1"/>
    <property type="molecule type" value="Genomic_DNA"/>
</dbReference>
<sequence>MFFVVSTSVLKSAVLESAVLESAVLEWAGKDAHPTRLILVTLHCALHFALVVFSLHIFAFVV</sequence>